<protein>
    <submittedName>
        <fullName evidence="1">Uncharacterized protein</fullName>
    </submittedName>
</protein>
<reference evidence="1" key="1">
    <citation type="submission" date="2022-06" db="EMBL/GenBank/DDBJ databases">
        <title>Aquibacillus sp. a new bacterium isolated from soil saline samples.</title>
        <authorList>
            <person name="Galisteo C."/>
            <person name="De La Haba R."/>
            <person name="Sanchez-Porro C."/>
            <person name="Ventosa A."/>
        </authorList>
    </citation>
    <scope>NUCLEOTIDE SEQUENCE</scope>
    <source>
        <strain evidence="1">3ASR75-11</strain>
    </source>
</reference>
<sequence length="299" mass="34812">MPLELTAKYDDYSIITSTTKKGTVIEIMVDNEDVDKVLNRGYKYLQLANTNQSKPTLYGVFPNRKLENLKSFIIGKSDNIAHRDGNKFNYRKNNLVEYNIDRNKDQYNHEIKIKGDYALIKVSNPNSQKYKNFEFVVDTDQLETLKPFKRFGIKNEKTVIGYYNPNKNSGRNVEIKSVLYNSNNNRNKTGRIICSDGNEMNLRLKNLQWQPNKKPQPKLPTEIGNYIVLTSRMKNGELKPYLLGAYKTEKEAEEEISKLDLPILKIIEAYSPEHEQVLKYLSSVEKQRKARWKSNDELV</sequence>
<evidence type="ECO:0000313" key="1">
    <source>
        <dbReference type="EMBL" id="MDC3426328.1"/>
    </source>
</evidence>
<dbReference type="AlphaFoldDB" id="A0A9X3WX07"/>
<comment type="caution">
    <text evidence="1">The sequence shown here is derived from an EMBL/GenBank/DDBJ whole genome shotgun (WGS) entry which is preliminary data.</text>
</comment>
<gene>
    <name evidence="1" type="ORF">NC797_17830</name>
</gene>
<dbReference type="EMBL" id="JAMQKB010000044">
    <property type="protein sequence ID" value="MDC3426328.1"/>
    <property type="molecule type" value="Genomic_DNA"/>
</dbReference>
<name>A0A9X3WX07_9BACI</name>
<keyword evidence="2" id="KW-1185">Reference proteome</keyword>
<accession>A0A9X3WX07</accession>
<proteinExistence type="predicted"/>
<organism evidence="1 2">
    <name type="scientific">Terrihalobacillus insolitus</name>
    <dbReference type="NCBI Taxonomy" id="2950438"/>
    <lineage>
        <taxon>Bacteria</taxon>
        <taxon>Bacillati</taxon>
        <taxon>Bacillota</taxon>
        <taxon>Bacilli</taxon>
        <taxon>Bacillales</taxon>
        <taxon>Bacillaceae</taxon>
        <taxon>Terrihalobacillus</taxon>
    </lineage>
</organism>
<dbReference type="Proteomes" id="UP001145050">
    <property type="component" value="Unassembled WGS sequence"/>
</dbReference>
<dbReference type="RefSeq" id="WP_272438155.1">
    <property type="nucleotide sequence ID" value="NZ_JAMQKB010000044.1"/>
</dbReference>
<evidence type="ECO:0000313" key="2">
    <source>
        <dbReference type="Proteomes" id="UP001145050"/>
    </source>
</evidence>